<dbReference type="SMART" id="SM01217">
    <property type="entry name" value="Fn3_like"/>
    <property type="match status" value="1"/>
</dbReference>
<dbReference type="GO" id="GO:0045493">
    <property type="term" value="P:xylan catabolic process"/>
    <property type="evidence" value="ECO:0000318"/>
    <property type="project" value="GO_Central"/>
</dbReference>
<dbReference type="InterPro" id="IPR036962">
    <property type="entry name" value="Glyco_hydro_3_N_sf"/>
</dbReference>
<dbReference type="Gene3D" id="2.60.40.10">
    <property type="entry name" value="Immunoglobulins"/>
    <property type="match status" value="1"/>
</dbReference>
<dbReference type="InterPro" id="IPR001764">
    <property type="entry name" value="Glyco_hydro_3_N"/>
</dbReference>
<sequence>MRPSSIVLLICLTLGAVTLTESTQPPFACDSSKPTTKSYPFCKLSLPISARVKDLVSRLTLDEKISQLVNTAPAIPRLGIPAYEWWSEALHGVSNSGYGIFFNGTIKSATSFPQVILTAASFDAGLWYRIGQAIGLEARAVYNEGQAHGMTFWAPNINVFRDPRWGRGQETPGEDPLVSGKYAISYVRGVQGDTFQGGGLKDGHLQASACCKHFTAYDLDHWKGVNRFGYDAKVTKQDLADTYQPPFQSCIQHAQASGIMCAYNRVNGVPNCADHNLLSNIARKQWGFQGYITSDCDAVSIIYDVHKYAETPEDAVAEVLKAGMDVNCGSYLKNHTKSAVQKKKLLISDIDRALTNLFTMRMRLGLFNGNPSSLPYGSIGPNQVCSKAHQDLALEAARSGIVLLKNSAKLLPLRNTISSLAVIGPNANSAHTLVGNYAGPPCKSIEPLKALQSYVKNTQYHKGCNFVNCTSASINEAVQVAKNADYVVLFMGLDQGEEREDFDRDNLVLPGQQQALITAVAKAAKKPVVLVMICGGPVDISFAKRDPKIGGILWGGYPGESGGIALAETIFGDHNPGGKLPMTWYPKEFVKIPMTDMRMRPDPSSGYPGRTYRFYTGRKVFRFGYGLSYTKYAYEFVSVTQNKLSLTQLSSTGATLQNSDSVHYTSVTDTETESCENAKFSATVAVQNHGEMDGRHAVLMFVKRNDVANGKPRKELVGFESVKTNAGERTEVEFVISPCEHFRTANEDGLMVIEEGTRYLYVGDQQYPISVLH</sequence>
<keyword evidence="5 11" id="KW-0378">Hydrolase</keyword>
<evidence type="ECO:0000256" key="6">
    <source>
        <dbReference type="ARBA" id="ARBA00023180"/>
    </source>
</evidence>
<evidence type="ECO:0000313" key="12">
    <source>
        <dbReference type="Proteomes" id="UP000215914"/>
    </source>
</evidence>
<dbReference type="InterPro" id="IPR044993">
    <property type="entry name" value="BXL"/>
</dbReference>
<evidence type="ECO:0000313" key="10">
    <source>
        <dbReference type="EMBL" id="KAF5818509.1"/>
    </source>
</evidence>
<dbReference type="OMA" id="YSFPQHI"/>
<evidence type="ECO:0000259" key="9">
    <source>
        <dbReference type="SMART" id="SM01217"/>
    </source>
</evidence>
<dbReference type="InterPro" id="IPR013783">
    <property type="entry name" value="Ig-like_fold"/>
</dbReference>
<dbReference type="EC" id="3.2.1.-" evidence="10"/>
<dbReference type="Pfam" id="PF01915">
    <property type="entry name" value="Glyco_hydro_3_C"/>
    <property type="match status" value="1"/>
</dbReference>
<keyword evidence="12" id="KW-1185">Reference proteome</keyword>
<evidence type="ECO:0000256" key="8">
    <source>
        <dbReference type="SAM" id="SignalP"/>
    </source>
</evidence>
<evidence type="ECO:0000256" key="1">
    <source>
        <dbReference type="ARBA" id="ARBA00004613"/>
    </source>
</evidence>
<evidence type="ECO:0000256" key="5">
    <source>
        <dbReference type="ARBA" id="ARBA00022801"/>
    </source>
</evidence>
<dbReference type="SUPFAM" id="SSF52279">
    <property type="entry name" value="Beta-D-glucan exohydrolase, C-terminal domain"/>
    <property type="match status" value="1"/>
</dbReference>
<reference evidence="11" key="2">
    <citation type="submission" date="2017-02" db="EMBL/GenBank/DDBJ databases">
        <title>Sunflower complete genome.</title>
        <authorList>
            <person name="Langlade N."/>
            <person name="Munos S."/>
        </authorList>
    </citation>
    <scope>NUCLEOTIDE SEQUENCE [LARGE SCALE GENOMIC DNA]</scope>
    <source>
        <tissue evidence="11">Leaves</tissue>
    </source>
</reference>
<dbReference type="GO" id="GO:0046556">
    <property type="term" value="F:alpha-L-arabinofuranosidase activity"/>
    <property type="evidence" value="ECO:0000318"/>
    <property type="project" value="GO_Central"/>
</dbReference>
<dbReference type="InParanoid" id="A0A251VFF5"/>
<gene>
    <name evidence="11" type="ORF">HannXRQ_Chr02g0045011</name>
    <name evidence="10" type="ORF">HanXRQr2_Chr02g0066111</name>
</gene>
<reference evidence="10" key="3">
    <citation type="submission" date="2020-06" db="EMBL/GenBank/DDBJ databases">
        <title>Helianthus annuus Genome sequencing and assembly Release 2.</title>
        <authorList>
            <person name="Gouzy J."/>
            <person name="Langlade N."/>
            <person name="Munos S."/>
        </authorList>
    </citation>
    <scope>NUCLEOTIDE SEQUENCE</scope>
    <source>
        <tissue evidence="10">Leaves</tissue>
    </source>
</reference>
<dbReference type="FunFam" id="3.40.50.1700:FF:000001">
    <property type="entry name" value="probable beta-D-xylosidase 2"/>
    <property type="match status" value="1"/>
</dbReference>
<dbReference type="InterPro" id="IPR026891">
    <property type="entry name" value="Fn3-like"/>
</dbReference>
<evidence type="ECO:0000256" key="3">
    <source>
        <dbReference type="ARBA" id="ARBA00022525"/>
    </source>
</evidence>
<dbReference type="SUPFAM" id="SSF51445">
    <property type="entry name" value="(Trans)glycosidases"/>
    <property type="match status" value="1"/>
</dbReference>
<evidence type="ECO:0000256" key="2">
    <source>
        <dbReference type="ARBA" id="ARBA00005336"/>
    </source>
</evidence>
<evidence type="ECO:0000313" key="11">
    <source>
        <dbReference type="EMBL" id="OTG34367.1"/>
    </source>
</evidence>
<feature type="signal peptide" evidence="8">
    <location>
        <begin position="1"/>
        <end position="22"/>
    </location>
</feature>
<dbReference type="PRINTS" id="PR00133">
    <property type="entry name" value="GLHYDRLASE3"/>
</dbReference>
<evidence type="ECO:0000256" key="7">
    <source>
        <dbReference type="ARBA" id="ARBA00023295"/>
    </source>
</evidence>
<keyword evidence="4 8" id="KW-0732">Signal</keyword>
<dbReference type="Pfam" id="PF14310">
    <property type="entry name" value="Fn3-like"/>
    <property type="match status" value="1"/>
</dbReference>
<dbReference type="Gramene" id="mRNA:HanXRQr2_Chr02g0066111">
    <property type="protein sequence ID" value="mRNA:HanXRQr2_Chr02g0066111"/>
    <property type="gene ID" value="HanXRQr2_Chr02g0066111"/>
</dbReference>
<dbReference type="InterPro" id="IPR002772">
    <property type="entry name" value="Glyco_hydro_3_C"/>
</dbReference>
<proteinExistence type="inferred from homology"/>
<protein>
    <submittedName>
        <fullName evidence="10">Glycosidase</fullName>
        <ecNumber evidence="10">3.2.1.-</ecNumber>
    </submittedName>
    <submittedName>
        <fullName evidence="11">Putative glycosyl hydrolase family protein</fullName>
    </submittedName>
</protein>
<dbReference type="OrthoDB" id="47059at2759"/>
<dbReference type="AlphaFoldDB" id="A0A251VFF5"/>
<accession>A0A251VFF5</accession>
<dbReference type="EMBL" id="CM007891">
    <property type="protein sequence ID" value="OTG34367.1"/>
    <property type="molecule type" value="Genomic_DNA"/>
</dbReference>
<dbReference type="FunCoup" id="A0A251VFF5">
    <property type="interactions" value="1070"/>
</dbReference>
<dbReference type="InterPro" id="IPR017853">
    <property type="entry name" value="GH"/>
</dbReference>
<feature type="domain" description="Fibronectin type III-like" evidence="9">
    <location>
        <begin position="696"/>
        <end position="766"/>
    </location>
</feature>
<dbReference type="Gene3D" id="3.40.50.1700">
    <property type="entry name" value="Glycoside hydrolase family 3 C-terminal domain"/>
    <property type="match status" value="1"/>
</dbReference>
<dbReference type="PANTHER" id="PTHR42721:SF3">
    <property type="entry name" value="BETA-D-XYLOSIDASE 5-RELATED"/>
    <property type="match status" value="1"/>
</dbReference>
<dbReference type="GO" id="GO:0031222">
    <property type="term" value="P:arabinan catabolic process"/>
    <property type="evidence" value="ECO:0000318"/>
    <property type="project" value="GO_Central"/>
</dbReference>
<dbReference type="FunFam" id="3.20.20.300:FF:000004">
    <property type="entry name" value="probable beta-D-xylosidase 7"/>
    <property type="match status" value="1"/>
</dbReference>
<dbReference type="Gene3D" id="3.20.20.300">
    <property type="entry name" value="Glycoside hydrolase, family 3, N-terminal domain"/>
    <property type="match status" value="1"/>
</dbReference>
<dbReference type="GO" id="GO:0009044">
    <property type="term" value="F:xylan 1,4-beta-xylosidase activity"/>
    <property type="evidence" value="ECO:0000318"/>
    <property type="project" value="GO_Central"/>
</dbReference>
<dbReference type="PANTHER" id="PTHR42721">
    <property type="entry name" value="SUGAR HYDROLASE-RELATED"/>
    <property type="match status" value="1"/>
</dbReference>
<feature type="chain" id="PRO_5012083811" evidence="8">
    <location>
        <begin position="23"/>
        <end position="773"/>
    </location>
</feature>
<comment type="subcellular location">
    <subcellularLocation>
        <location evidence="1">Secreted</location>
    </subcellularLocation>
</comment>
<reference evidence="10 12" key="1">
    <citation type="journal article" date="2017" name="Nature">
        <title>The sunflower genome provides insights into oil metabolism, flowering and Asterid evolution.</title>
        <authorList>
            <person name="Badouin H."/>
            <person name="Gouzy J."/>
            <person name="Grassa C.J."/>
            <person name="Murat F."/>
            <person name="Staton S.E."/>
            <person name="Cottret L."/>
            <person name="Lelandais-Briere C."/>
            <person name="Owens G.L."/>
            <person name="Carrere S."/>
            <person name="Mayjonade B."/>
            <person name="Legrand L."/>
            <person name="Gill N."/>
            <person name="Kane N.C."/>
            <person name="Bowers J.E."/>
            <person name="Hubner S."/>
            <person name="Bellec A."/>
            <person name="Berard A."/>
            <person name="Berges H."/>
            <person name="Blanchet N."/>
            <person name="Boniface M.C."/>
            <person name="Brunel D."/>
            <person name="Catrice O."/>
            <person name="Chaidir N."/>
            <person name="Claudel C."/>
            <person name="Donnadieu C."/>
            <person name="Faraut T."/>
            <person name="Fievet G."/>
            <person name="Helmstetter N."/>
            <person name="King M."/>
            <person name="Knapp S.J."/>
            <person name="Lai Z."/>
            <person name="Le Paslier M.C."/>
            <person name="Lippi Y."/>
            <person name="Lorenzon L."/>
            <person name="Mandel J.R."/>
            <person name="Marage G."/>
            <person name="Marchand G."/>
            <person name="Marquand E."/>
            <person name="Bret-Mestries E."/>
            <person name="Morien E."/>
            <person name="Nambeesan S."/>
            <person name="Nguyen T."/>
            <person name="Pegot-Espagnet P."/>
            <person name="Pouilly N."/>
            <person name="Raftis F."/>
            <person name="Sallet E."/>
            <person name="Schiex T."/>
            <person name="Thomas J."/>
            <person name="Vandecasteele C."/>
            <person name="Vares D."/>
            <person name="Vear F."/>
            <person name="Vautrin S."/>
            <person name="Crespi M."/>
            <person name="Mangin B."/>
            <person name="Burke J.M."/>
            <person name="Salse J."/>
            <person name="Munos S."/>
            <person name="Vincourt P."/>
            <person name="Rieseberg L.H."/>
            <person name="Langlade N.B."/>
        </authorList>
    </citation>
    <scope>NUCLEOTIDE SEQUENCE [LARGE SCALE GENOMIC DNA]</scope>
    <source>
        <strain evidence="12">cv. SF193</strain>
        <tissue evidence="10">Leaves</tissue>
    </source>
</reference>
<dbReference type="Pfam" id="PF00933">
    <property type="entry name" value="Glyco_hydro_3"/>
    <property type="match status" value="1"/>
</dbReference>
<dbReference type="EMBL" id="MNCJ02000317">
    <property type="protein sequence ID" value="KAF5818509.1"/>
    <property type="molecule type" value="Genomic_DNA"/>
</dbReference>
<dbReference type="InterPro" id="IPR036881">
    <property type="entry name" value="Glyco_hydro_3_C_sf"/>
</dbReference>
<dbReference type="GO" id="GO:0005576">
    <property type="term" value="C:extracellular region"/>
    <property type="evidence" value="ECO:0007669"/>
    <property type="project" value="UniProtKB-SubCell"/>
</dbReference>
<keyword evidence="7 10" id="KW-0326">Glycosidase</keyword>
<evidence type="ECO:0000256" key="4">
    <source>
        <dbReference type="ARBA" id="ARBA00022729"/>
    </source>
</evidence>
<organism evidence="11 12">
    <name type="scientific">Helianthus annuus</name>
    <name type="common">Common sunflower</name>
    <dbReference type="NCBI Taxonomy" id="4232"/>
    <lineage>
        <taxon>Eukaryota</taxon>
        <taxon>Viridiplantae</taxon>
        <taxon>Streptophyta</taxon>
        <taxon>Embryophyta</taxon>
        <taxon>Tracheophyta</taxon>
        <taxon>Spermatophyta</taxon>
        <taxon>Magnoliopsida</taxon>
        <taxon>eudicotyledons</taxon>
        <taxon>Gunneridae</taxon>
        <taxon>Pentapetalae</taxon>
        <taxon>asterids</taxon>
        <taxon>campanulids</taxon>
        <taxon>Asterales</taxon>
        <taxon>Asteraceae</taxon>
        <taxon>Asteroideae</taxon>
        <taxon>Heliantheae alliance</taxon>
        <taxon>Heliantheae</taxon>
        <taxon>Helianthus</taxon>
    </lineage>
</organism>
<comment type="similarity">
    <text evidence="2">Belongs to the glycosyl hydrolase 3 family.</text>
</comment>
<dbReference type="Proteomes" id="UP000215914">
    <property type="component" value="Chromosome 2"/>
</dbReference>
<keyword evidence="6" id="KW-0325">Glycoprotein</keyword>
<name>A0A251VFF5_HELAN</name>
<keyword evidence="3" id="KW-0964">Secreted</keyword>